<keyword evidence="7" id="KW-0067">ATP-binding</keyword>
<evidence type="ECO:0000256" key="5">
    <source>
        <dbReference type="ARBA" id="ARBA00022777"/>
    </source>
</evidence>
<dbReference type="SUPFAM" id="SSF55781">
    <property type="entry name" value="GAF domain-like"/>
    <property type="match status" value="1"/>
</dbReference>
<dbReference type="EMBL" id="JBHRSQ010000006">
    <property type="protein sequence ID" value="MFC2990722.1"/>
    <property type="molecule type" value="Genomic_DNA"/>
</dbReference>
<evidence type="ECO:0000313" key="7">
    <source>
        <dbReference type="EMBL" id="MFC2990722.1"/>
    </source>
</evidence>
<dbReference type="GO" id="GO:0005524">
    <property type="term" value="F:ATP binding"/>
    <property type="evidence" value="ECO:0007669"/>
    <property type="project" value="UniProtKB-KW"/>
</dbReference>
<accession>A0ABV7AZV4</accession>
<name>A0ABV7AZV4_9GAMM</name>
<evidence type="ECO:0000256" key="3">
    <source>
        <dbReference type="ARBA" id="ARBA00022553"/>
    </source>
</evidence>
<dbReference type="SUPFAM" id="SSF55785">
    <property type="entry name" value="PYP-like sensor domain (PAS domain)"/>
    <property type="match status" value="1"/>
</dbReference>
<dbReference type="Proteomes" id="UP001595386">
    <property type="component" value="Unassembled WGS sequence"/>
</dbReference>
<dbReference type="NCBIfam" id="TIGR00229">
    <property type="entry name" value="sensory_box"/>
    <property type="match status" value="1"/>
</dbReference>
<reference evidence="8" key="1">
    <citation type="journal article" date="2019" name="Int. J. Syst. Evol. Microbiol.">
        <title>The Global Catalogue of Microorganisms (GCM) 10K type strain sequencing project: providing services to taxonomists for standard genome sequencing and annotation.</title>
        <authorList>
            <consortium name="The Broad Institute Genomics Platform"/>
            <consortium name="The Broad Institute Genome Sequencing Center for Infectious Disease"/>
            <person name="Wu L."/>
            <person name="Ma J."/>
        </authorList>
    </citation>
    <scope>NUCLEOTIDE SEQUENCE [LARGE SCALE GENOMIC DNA]</scope>
    <source>
        <strain evidence="8">KCTC 52660</strain>
    </source>
</reference>
<sequence>MPSPAIQLRTCRRPRCRVSSMSSQWNTVMQKPSLPANEAARLSSLADHYILDTPSEPVFDNITTLAAKICDTPYAFIALLDSRRQWFKSTFGMNLQESDREESFCGHAILGEDLMEVPDASQDPRFHDNPFVVGDFHGRFYAGKPIHSKEGQALGTLCVMDRKPRQLEPEQKAAIDALAQLVETLLSTRRQQAKLAWLGSILDAISEEVALLDMTSLRYVYANASALEELDLDIDTLMELTPVDLMPELDREAFEALLDPLRRGEKEVIISEQMRQRKGGGLYPVEIRIQIIQTAVPVFASVVRDISERKAIERAQRELISTVSHELRTPLGSIDGALSVITSGMAGPVPEPVAEMANLAQRNSQRLVRLVTEFLDLEKAELGKVDFRIKPLDLASVVNDAVSTNQGFAHKHGVELQAAEIPRATILADPDRLQQVLTNLLSNAITFSPADEIVTLEACRLEDSDDGVKRVRISVIDRGPGIPEEFKPYLFEKFSQAQNSDKNRPGTGLGLALVKAYIEGMQGRIDFDSQAQKGTTFHIDLPIPGAE</sequence>
<dbReference type="Gene3D" id="3.30.450.20">
    <property type="entry name" value="PAS domain"/>
    <property type="match status" value="1"/>
</dbReference>
<evidence type="ECO:0000313" key="8">
    <source>
        <dbReference type="Proteomes" id="UP001595386"/>
    </source>
</evidence>
<dbReference type="InterPro" id="IPR000014">
    <property type="entry name" value="PAS"/>
</dbReference>
<dbReference type="SUPFAM" id="SSF55874">
    <property type="entry name" value="ATPase domain of HSP90 chaperone/DNA topoisomerase II/histidine kinase"/>
    <property type="match status" value="1"/>
</dbReference>
<dbReference type="InterPro" id="IPR035965">
    <property type="entry name" value="PAS-like_dom_sf"/>
</dbReference>
<dbReference type="Pfam" id="PF01590">
    <property type="entry name" value="GAF"/>
    <property type="match status" value="1"/>
</dbReference>
<dbReference type="Pfam" id="PF02518">
    <property type="entry name" value="HATPase_c"/>
    <property type="match status" value="1"/>
</dbReference>
<comment type="caution">
    <text evidence="7">The sequence shown here is derived from an EMBL/GenBank/DDBJ whole genome shotgun (WGS) entry which is preliminary data.</text>
</comment>
<dbReference type="SUPFAM" id="SSF47384">
    <property type="entry name" value="Homodimeric domain of signal transducing histidine kinase"/>
    <property type="match status" value="1"/>
</dbReference>
<proteinExistence type="predicted"/>
<dbReference type="EC" id="2.7.13.3" evidence="2"/>
<gene>
    <name evidence="7" type="ORF">ACFODV_01605</name>
</gene>
<dbReference type="SMART" id="SM00388">
    <property type="entry name" value="HisKA"/>
    <property type="match status" value="1"/>
</dbReference>
<feature type="domain" description="Histidine kinase" evidence="6">
    <location>
        <begin position="322"/>
        <end position="545"/>
    </location>
</feature>
<dbReference type="PANTHER" id="PTHR43047:SF72">
    <property type="entry name" value="OSMOSENSING HISTIDINE PROTEIN KINASE SLN1"/>
    <property type="match status" value="1"/>
</dbReference>
<dbReference type="InterPro" id="IPR003018">
    <property type="entry name" value="GAF"/>
</dbReference>
<organism evidence="7 8">
    <name type="scientific">Halomonas tibetensis</name>
    <dbReference type="NCBI Taxonomy" id="2259590"/>
    <lineage>
        <taxon>Bacteria</taxon>
        <taxon>Pseudomonadati</taxon>
        <taxon>Pseudomonadota</taxon>
        <taxon>Gammaproteobacteria</taxon>
        <taxon>Oceanospirillales</taxon>
        <taxon>Halomonadaceae</taxon>
        <taxon>Halomonas</taxon>
    </lineage>
</organism>
<dbReference type="RefSeq" id="WP_379753616.1">
    <property type="nucleotide sequence ID" value="NZ_JBHRSQ010000006.1"/>
</dbReference>
<evidence type="ECO:0000259" key="6">
    <source>
        <dbReference type="PROSITE" id="PS50109"/>
    </source>
</evidence>
<dbReference type="InterPro" id="IPR004358">
    <property type="entry name" value="Sig_transdc_His_kin-like_C"/>
</dbReference>
<keyword evidence="7" id="KW-0547">Nucleotide-binding</keyword>
<dbReference type="InterPro" id="IPR036097">
    <property type="entry name" value="HisK_dim/P_sf"/>
</dbReference>
<dbReference type="Gene3D" id="3.30.565.10">
    <property type="entry name" value="Histidine kinase-like ATPase, C-terminal domain"/>
    <property type="match status" value="1"/>
</dbReference>
<dbReference type="CDD" id="cd00082">
    <property type="entry name" value="HisKA"/>
    <property type="match status" value="1"/>
</dbReference>
<dbReference type="InterPro" id="IPR036890">
    <property type="entry name" value="HATPase_C_sf"/>
</dbReference>
<dbReference type="Pfam" id="PF00512">
    <property type="entry name" value="HisKA"/>
    <property type="match status" value="1"/>
</dbReference>
<dbReference type="InterPro" id="IPR003594">
    <property type="entry name" value="HATPase_dom"/>
</dbReference>
<keyword evidence="5" id="KW-0418">Kinase</keyword>
<keyword evidence="3" id="KW-0597">Phosphoprotein</keyword>
<dbReference type="InterPro" id="IPR003661">
    <property type="entry name" value="HisK_dim/P_dom"/>
</dbReference>
<protein>
    <recommendedName>
        <fullName evidence="2">histidine kinase</fullName>
        <ecNumber evidence="2">2.7.13.3</ecNumber>
    </recommendedName>
</protein>
<keyword evidence="4" id="KW-0808">Transferase</keyword>
<dbReference type="SMART" id="SM00387">
    <property type="entry name" value="HATPase_c"/>
    <property type="match status" value="1"/>
</dbReference>
<evidence type="ECO:0000256" key="4">
    <source>
        <dbReference type="ARBA" id="ARBA00022679"/>
    </source>
</evidence>
<dbReference type="Gene3D" id="1.10.287.130">
    <property type="match status" value="1"/>
</dbReference>
<evidence type="ECO:0000256" key="1">
    <source>
        <dbReference type="ARBA" id="ARBA00000085"/>
    </source>
</evidence>
<dbReference type="InterPro" id="IPR005467">
    <property type="entry name" value="His_kinase_dom"/>
</dbReference>
<dbReference type="PROSITE" id="PS50109">
    <property type="entry name" value="HIS_KIN"/>
    <property type="match status" value="1"/>
</dbReference>
<dbReference type="PRINTS" id="PR00344">
    <property type="entry name" value="BCTRLSENSOR"/>
</dbReference>
<comment type="catalytic activity">
    <reaction evidence="1">
        <text>ATP + protein L-histidine = ADP + protein N-phospho-L-histidine.</text>
        <dbReference type="EC" id="2.7.13.3"/>
    </reaction>
</comment>
<dbReference type="Gene3D" id="3.30.450.40">
    <property type="match status" value="1"/>
</dbReference>
<dbReference type="SMART" id="SM00065">
    <property type="entry name" value="GAF"/>
    <property type="match status" value="1"/>
</dbReference>
<dbReference type="PANTHER" id="PTHR43047">
    <property type="entry name" value="TWO-COMPONENT HISTIDINE PROTEIN KINASE"/>
    <property type="match status" value="1"/>
</dbReference>
<evidence type="ECO:0000256" key="2">
    <source>
        <dbReference type="ARBA" id="ARBA00012438"/>
    </source>
</evidence>
<keyword evidence="8" id="KW-1185">Reference proteome</keyword>
<dbReference type="InterPro" id="IPR029016">
    <property type="entry name" value="GAF-like_dom_sf"/>
</dbReference>